<proteinExistence type="predicted"/>
<accession>A0ABM1ST11</accession>
<evidence type="ECO:0000313" key="3">
    <source>
        <dbReference type="Proteomes" id="UP000694941"/>
    </source>
</evidence>
<keyword evidence="1" id="KW-0175">Coiled coil</keyword>
<dbReference type="Proteomes" id="UP000694941">
    <property type="component" value="Unplaced"/>
</dbReference>
<evidence type="ECO:0000256" key="1">
    <source>
        <dbReference type="SAM" id="Coils"/>
    </source>
</evidence>
<feature type="coiled-coil region" evidence="1">
    <location>
        <begin position="372"/>
        <end position="456"/>
    </location>
</feature>
<sequence length="528" mass="63219">MQVPDKELKDFILDKEKEWRLLEEARVETLETSLNEKSGLIQKYRSNFNQLKDDFLFNLAILKERDAELEKFDSIFIEMKHALTAKEEELSVVLVEADKMKSALNLELEERENLKKHYLKKLKEKQQETDELLCERDAEYSRERQGYEVRFQTLRAKLSEVEERAEEQKRQEILTVDKILRQKDEEIRKKEKEMNDCLEENRQKIEAISMKLSTVTTQKSHLVEVLQEYLHKLKTLERCLRDKDWELRDSIALRDTRINEVEAKLQLMKEERKLLQQSHEKRLYEVETKVLEKDQLIRKSSQDRKTENQELLERISKIDREKNDIESERMKLISVVSTLEKEKIEQEQSHTMEIERLKSEHEKESFKLSKMITEQESCIINLRNEIKILKQNLKEKTSEIRRFADELDISRKNLTKQKEEFEKLHIRWIRNFEEKEQEMNAKLNRMNSDLKNSQQQEENYSAGGMYERYVDRNTSCDRQQQNQPSNGNEIIEDENARTEVFNKLWAVLDLPSSPSSISIISKPNQSSQ</sequence>
<dbReference type="RefSeq" id="XP_022246767.1">
    <property type="nucleotide sequence ID" value="XM_022391059.1"/>
</dbReference>
<keyword evidence="3" id="KW-1185">Reference proteome</keyword>
<dbReference type="PANTHER" id="PTHR46725:SF1">
    <property type="entry name" value="COILED-COIL DOMAIN-CONTAINING PROTEIN 57"/>
    <property type="match status" value="1"/>
</dbReference>
<name>A0ABM1ST11_LIMPO</name>
<dbReference type="InterPro" id="IPR042481">
    <property type="entry name" value="CCDC57"/>
</dbReference>
<protein>
    <submittedName>
        <fullName evidence="4">Coiled-coil domain-containing protein 57-like</fullName>
    </submittedName>
</protein>
<dbReference type="GeneID" id="106463533"/>
<gene>
    <name evidence="4" type="primary">LOC106463533</name>
</gene>
<dbReference type="PANTHER" id="PTHR46725">
    <property type="entry name" value="COILED-COIL DOMAIN-CONTAINING PROTEIN 57"/>
    <property type="match status" value="1"/>
</dbReference>
<reference evidence="4" key="1">
    <citation type="submission" date="2025-08" db="UniProtKB">
        <authorList>
            <consortium name="RefSeq"/>
        </authorList>
    </citation>
    <scope>IDENTIFICATION</scope>
    <source>
        <tissue evidence="4">Muscle</tissue>
    </source>
</reference>
<feature type="compositionally biased region" description="Polar residues" evidence="2">
    <location>
        <begin position="476"/>
        <end position="488"/>
    </location>
</feature>
<feature type="coiled-coil region" evidence="1">
    <location>
        <begin position="97"/>
        <end position="208"/>
    </location>
</feature>
<evidence type="ECO:0000256" key="2">
    <source>
        <dbReference type="SAM" id="MobiDB-lite"/>
    </source>
</evidence>
<organism evidence="3 4">
    <name type="scientific">Limulus polyphemus</name>
    <name type="common">Atlantic horseshoe crab</name>
    <dbReference type="NCBI Taxonomy" id="6850"/>
    <lineage>
        <taxon>Eukaryota</taxon>
        <taxon>Metazoa</taxon>
        <taxon>Ecdysozoa</taxon>
        <taxon>Arthropoda</taxon>
        <taxon>Chelicerata</taxon>
        <taxon>Merostomata</taxon>
        <taxon>Xiphosura</taxon>
        <taxon>Limulidae</taxon>
        <taxon>Limulus</taxon>
    </lineage>
</organism>
<evidence type="ECO:0000313" key="4">
    <source>
        <dbReference type="RefSeq" id="XP_022246767.1"/>
    </source>
</evidence>
<feature type="region of interest" description="Disordered" evidence="2">
    <location>
        <begin position="474"/>
        <end position="493"/>
    </location>
</feature>